<protein>
    <submittedName>
        <fullName evidence="2">Uncharacterized protein</fullName>
    </submittedName>
</protein>
<dbReference type="Proteomes" id="UP000324091">
    <property type="component" value="Chromosome 5"/>
</dbReference>
<proteinExistence type="predicted"/>
<dbReference type="AlphaFoldDB" id="A0A5C6MYD8"/>
<gene>
    <name evidence="2" type="ORF">D4764_05G0002520</name>
</gene>
<feature type="compositionally biased region" description="Polar residues" evidence="1">
    <location>
        <begin position="1"/>
        <end position="16"/>
    </location>
</feature>
<keyword evidence="3" id="KW-1185">Reference proteome</keyword>
<reference evidence="2 3" key="1">
    <citation type="submission" date="2019-04" db="EMBL/GenBank/DDBJ databases">
        <title>Chromosome genome assembly for Takifugu flavidus.</title>
        <authorList>
            <person name="Xiao S."/>
        </authorList>
    </citation>
    <scope>NUCLEOTIDE SEQUENCE [LARGE SCALE GENOMIC DNA]</scope>
    <source>
        <strain evidence="2">HTHZ2018</strain>
        <tissue evidence="2">Muscle</tissue>
    </source>
</reference>
<evidence type="ECO:0000256" key="1">
    <source>
        <dbReference type="SAM" id="MobiDB-lite"/>
    </source>
</evidence>
<name>A0A5C6MYD8_9TELE</name>
<evidence type="ECO:0000313" key="2">
    <source>
        <dbReference type="EMBL" id="TWW60162.1"/>
    </source>
</evidence>
<comment type="caution">
    <text evidence="2">The sequence shown here is derived from an EMBL/GenBank/DDBJ whole genome shotgun (WGS) entry which is preliminary data.</text>
</comment>
<sequence length="36" mass="3759">MSPDLNISPSSPQDGTDTILPRYPGPHNGTIPTPKG</sequence>
<dbReference type="EMBL" id="RHFK02000018">
    <property type="protein sequence ID" value="TWW60162.1"/>
    <property type="molecule type" value="Genomic_DNA"/>
</dbReference>
<accession>A0A5C6MYD8</accession>
<feature type="region of interest" description="Disordered" evidence="1">
    <location>
        <begin position="1"/>
        <end position="36"/>
    </location>
</feature>
<evidence type="ECO:0000313" key="3">
    <source>
        <dbReference type="Proteomes" id="UP000324091"/>
    </source>
</evidence>
<organism evidence="2 3">
    <name type="scientific">Takifugu flavidus</name>
    <name type="common">sansaifugu</name>
    <dbReference type="NCBI Taxonomy" id="433684"/>
    <lineage>
        <taxon>Eukaryota</taxon>
        <taxon>Metazoa</taxon>
        <taxon>Chordata</taxon>
        <taxon>Craniata</taxon>
        <taxon>Vertebrata</taxon>
        <taxon>Euteleostomi</taxon>
        <taxon>Actinopterygii</taxon>
        <taxon>Neopterygii</taxon>
        <taxon>Teleostei</taxon>
        <taxon>Neoteleostei</taxon>
        <taxon>Acanthomorphata</taxon>
        <taxon>Eupercaria</taxon>
        <taxon>Tetraodontiformes</taxon>
        <taxon>Tetradontoidea</taxon>
        <taxon>Tetraodontidae</taxon>
        <taxon>Takifugu</taxon>
    </lineage>
</organism>